<dbReference type="KEGG" id="psco:LY89DRAFT_277563"/>
<evidence type="ECO:0000313" key="2">
    <source>
        <dbReference type="EMBL" id="KUJ09800.1"/>
    </source>
</evidence>
<organism evidence="2 3">
    <name type="scientific">Mollisia scopiformis</name>
    <name type="common">Conifer needle endophyte fungus</name>
    <name type="synonym">Phialocephala scopiformis</name>
    <dbReference type="NCBI Taxonomy" id="149040"/>
    <lineage>
        <taxon>Eukaryota</taxon>
        <taxon>Fungi</taxon>
        <taxon>Dikarya</taxon>
        <taxon>Ascomycota</taxon>
        <taxon>Pezizomycotina</taxon>
        <taxon>Leotiomycetes</taxon>
        <taxon>Helotiales</taxon>
        <taxon>Mollisiaceae</taxon>
        <taxon>Mollisia</taxon>
    </lineage>
</organism>
<dbReference type="RefSeq" id="XP_018064155.1">
    <property type="nucleotide sequence ID" value="XM_018206429.1"/>
</dbReference>
<dbReference type="Proteomes" id="UP000070700">
    <property type="component" value="Unassembled WGS sequence"/>
</dbReference>
<dbReference type="InParanoid" id="A0A132BBK1"/>
<dbReference type="EMBL" id="KQ947431">
    <property type="protein sequence ID" value="KUJ09800.1"/>
    <property type="molecule type" value="Genomic_DNA"/>
</dbReference>
<sequence>MYWPHYTSITTVQYMTMVFITTYLTISRKTTHSSITSTTTLLSSTIVEDRDVGIDAVRLYDNAGSAPAQLFAEMLDGTSTETQGVTM</sequence>
<proteinExistence type="predicted"/>
<accession>A0A132BBK1</accession>
<keyword evidence="1" id="KW-0812">Transmembrane</keyword>
<evidence type="ECO:0000256" key="1">
    <source>
        <dbReference type="SAM" id="Phobius"/>
    </source>
</evidence>
<keyword evidence="3" id="KW-1185">Reference proteome</keyword>
<dbReference type="GeneID" id="28816155"/>
<feature type="transmembrane region" description="Helical" evidence="1">
    <location>
        <begin position="6"/>
        <end position="26"/>
    </location>
</feature>
<dbReference type="AlphaFoldDB" id="A0A132BBK1"/>
<keyword evidence="1" id="KW-1133">Transmembrane helix</keyword>
<reference evidence="2 3" key="1">
    <citation type="submission" date="2015-10" db="EMBL/GenBank/DDBJ databases">
        <title>Full genome of DAOMC 229536 Phialocephala scopiformis, a fungal endophyte of spruce producing the potent anti-insectan compound rugulosin.</title>
        <authorList>
            <consortium name="DOE Joint Genome Institute"/>
            <person name="Walker A.K."/>
            <person name="Frasz S.L."/>
            <person name="Seifert K.A."/>
            <person name="Miller J.D."/>
            <person name="Mondo S.J."/>
            <person name="Labutti K."/>
            <person name="Lipzen A."/>
            <person name="Dockter R."/>
            <person name="Kennedy M."/>
            <person name="Grigoriev I.V."/>
            <person name="Spatafora J.W."/>
        </authorList>
    </citation>
    <scope>NUCLEOTIDE SEQUENCE [LARGE SCALE GENOMIC DNA]</scope>
    <source>
        <strain evidence="2 3">CBS 120377</strain>
    </source>
</reference>
<name>A0A132BBK1_MOLSC</name>
<protein>
    <submittedName>
        <fullName evidence="2">Uncharacterized protein</fullName>
    </submittedName>
</protein>
<keyword evidence="1" id="KW-0472">Membrane</keyword>
<gene>
    <name evidence="2" type="ORF">LY89DRAFT_277563</name>
</gene>
<evidence type="ECO:0000313" key="3">
    <source>
        <dbReference type="Proteomes" id="UP000070700"/>
    </source>
</evidence>